<organism evidence="1 2">
    <name type="scientific">Planococcus rifietoensis</name>
    <dbReference type="NCBI Taxonomy" id="200991"/>
    <lineage>
        <taxon>Bacteria</taxon>
        <taxon>Bacillati</taxon>
        <taxon>Bacillota</taxon>
        <taxon>Bacilli</taxon>
        <taxon>Bacillales</taxon>
        <taxon>Caryophanaceae</taxon>
        <taxon>Planococcus</taxon>
    </lineage>
</organism>
<proteinExistence type="predicted"/>
<protein>
    <submittedName>
        <fullName evidence="1">Uncharacterized protein</fullName>
    </submittedName>
</protein>
<dbReference type="OrthoDB" id="2427879at2"/>
<sequence>MDSNLLFYASKKEWSPYDEAAVLKMDYLKRAELARSINCEGLLVDLSLDQHPEVRKGVAANAATPLTTLKRLAEQDLCISVQEKAKETLNEQPLKS</sequence>
<dbReference type="RefSeq" id="WP_058383346.1">
    <property type="nucleotide sequence ID" value="NZ_CP013659.2"/>
</dbReference>
<dbReference type="Proteomes" id="UP000067683">
    <property type="component" value="Chromosome"/>
</dbReference>
<evidence type="ECO:0000313" key="2">
    <source>
        <dbReference type="Proteomes" id="UP000067683"/>
    </source>
</evidence>
<reference evidence="1" key="1">
    <citation type="submission" date="2016-01" db="EMBL/GenBank/DDBJ databases">
        <title>Complete genome of Planococcus rifietoensis type strain M8.</title>
        <authorList>
            <person name="See-Too W.S."/>
        </authorList>
    </citation>
    <scope>NUCLEOTIDE SEQUENCE [LARGE SCALE GENOMIC DNA]</scope>
    <source>
        <strain evidence="1">M8</strain>
    </source>
</reference>
<dbReference type="AlphaFoldDB" id="A0A0U2ZBG4"/>
<name>A0A0U2ZBG4_9BACL</name>
<gene>
    <name evidence="1" type="ORF">AUC31_16135</name>
</gene>
<dbReference type="KEGG" id="prt:AUC31_16135"/>
<keyword evidence="2" id="KW-1185">Reference proteome</keyword>
<dbReference type="EMBL" id="CP013659">
    <property type="protein sequence ID" value="ALS76644.1"/>
    <property type="molecule type" value="Genomic_DNA"/>
</dbReference>
<accession>A0A0U2ZBG4</accession>
<evidence type="ECO:0000313" key="1">
    <source>
        <dbReference type="EMBL" id="ALS76644.1"/>
    </source>
</evidence>